<dbReference type="EMBL" id="AJ871345">
    <property type="protein sequence ID" value="CAI62557.1"/>
    <property type="molecule type" value="Genomic_DNA"/>
</dbReference>
<reference evidence="3" key="2">
    <citation type="journal article" date="2005" name="Nature">
        <title>An anaerobic mitochondrion that produces hydrogen.</title>
        <authorList>
            <person name="Boxma B."/>
            <person name="de Graaf R.M."/>
            <person name="van der Staay G.W.M."/>
            <person name="van Alen T.A."/>
            <person name="Ricard G."/>
            <person name="Gabaldon T."/>
            <person name="van Hoek A.H.A.M."/>
            <person name="Moon-van der Staay S.Y."/>
            <person name="Koopman W.J.H."/>
            <person name="van Hellemond J.J."/>
            <person name="Tielens A.G.M."/>
            <person name="Friedrich T."/>
            <person name="Veenhuis M."/>
            <person name="Huynen M.A."/>
            <person name="Hackstein J.H.P."/>
        </authorList>
    </citation>
    <scope>NUCLEOTIDE SEQUENCE</scope>
</reference>
<dbReference type="GO" id="GO:0004725">
    <property type="term" value="F:protein tyrosine phosphatase activity"/>
    <property type="evidence" value="ECO:0007669"/>
    <property type="project" value="InterPro"/>
</dbReference>
<dbReference type="AlphaFoldDB" id="Q3LDS6"/>
<feature type="non-terminal residue" evidence="3">
    <location>
        <position position="1"/>
    </location>
</feature>
<reference evidence="3" key="1">
    <citation type="submission" date="2004-12" db="EMBL/GenBank/DDBJ databases">
        <authorList>
            <person name="van Hoek A.H."/>
        </authorList>
    </citation>
    <scope>NUCLEOTIDE SEQUENCE</scope>
</reference>
<protein>
    <submittedName>
        <fullName evidence="3">Protein-tyrosine phosphatase 1</fullName>
    </submittedName>
</protein>
<accession>Q3LDS6</accession>
<name>Q3LDS6_NYCOV</name>
<dbReference type="PANTHER" id="PTHR19134">
    <property type="entry name" value="RECEPTOR-TYPE TYROSINE-PROTEIN PHOSPHATASE"/>
    <property type="match status" value="1"/>
</dbReference>
<dbReference type="PROSITE" id="PS50055">
    <property type="entry name" value="TYR_PHOSPHATASE_PTP"/>
    <property type="match status" value="1"/>
</dbReference>
<feature type="domain" description="Tyrosine-protein phosphatase" evidence="1">
    <location>
        <begin position="10"/>
        <end position="122"/>
    </location>
</feature>
<dbReference type="InterPro" id="IPR000242">
    <property type="entry name" value="PTP_cat"/>
</dbReference>
<dbReference type="PROSITE" id="PS50056">
    <property type="entry name" value="TYR_PHOSPHATASE_2"/>
    <property type="match status" value="1"/>
</dbReference>
<dbReference type="CDD" id="cd00047">
    <property type="entry name" value="PTPc"/>
    <property type="match status" value="1"/>
</dbReference>
<dbReference type="SUPFAM" id="SSF52799">
    <property type="entry name" value="(Phosphotyrosine protein) phosphatases II"/>
    <property type="match status" value="1"/>
</dbReference>
<feature type="non-terminal residue" evidence="3">
    <location>
        <position position="128"/>
    </location>
</feature>
<dbReference type="SMART" id="SM00194">
    <property type="entry name" value="PTPc"/>
    <property type="match status" value="1"/>
</dbReference>
<evidence type="ECO:0000259" key="1">
    <source>
        <dbReference type="PROSITE" id="PS50055"/>
    </source>
</evidence>
<dbReference type="InterPro" id="IPR000387">
    <property type="entry name" value="Tyr_Pase_dom"/>
</dbReference>
<dbReference type="InterPro" id="IPR029021">
    <property type="entry name" value="Prot-tyrosine_phosphatase-like"/>
</dbReference>
<proteinExistence type="predicted"/>
<dbReference type="InterPro" id="IPR003595">
    <property type="entry name" value="Tyr_Pase_cat"/>
</dbReference>
<dbReference type="PANTHER" id="PTHR19134:SF449">
    <property type="entry name" value="TYROSINE-PROTEIN PHOSPHATASE 1"/>
    <property type="match status" value="1"/>
</dbReference>
<organism evidence="3">
    <name type="scientific">Nyctotherus ovalis</name>
    <name type="common">Ciliate protozoan</name>
    <dbReference type="NCBI Taxonomy" id="70075"/>
    <lineage>
        <taxon>Eukaryota</taxon>
        <taxon>Sar</taxon>
        <taxon>Alveolata</taxon>
        <taxon>Ciliophora</taxon>
        <taxon>Intramacronucleata</taxon>
        <taxon>Armophorea</taxon>
        <taxon>Clevelandellida</taxon>
        <taxon>Nyctotheridae</taxon>
        <taxon>Nyctotherus</taxon>
    </lineage>
</organism>
<dbReference type="PRINTS" id="PR00700">
    <property type="entry name" value="PRTYPHPHTASE"/>
</dbReference>
<dbReference type="InterPro" id="IPR016130">
    <property type="entry name" value="Tyr_Pase_AS"/>
</dbReference>
<sequence>FYCTLLIVIQKKTSRKIMQYHYLGWPDHGLPSDINLMMKLIEVGREAVESKKEEKIMVHCSAGVGRTGTLIALINLTGEAKGASKDKKLSIFRTVRQLREQRMHMVEREEQYLFVYKILKIWLEKAFH</sequence>
<dbReference type="InterPro" id="IPR050348">
    <property type="entry name" value="Protein-Tyr_Phosphatase"/>
</dbReference>
<dbReference type="PROSITE" id="PS00383">
    <property type="entry name" value="TYR_PHOSPHATASE_1"/>
    <property type="match status" value="1"/>
</dbReference>
<dbReference type="Gene3D" id="3.90.190.10">
    <property type="entry name" value="Protein tyrosine phosphatase superfamily"/>
    <property type="match status" value="1"/>
</dbReference>
<feature type="domain" description="Tyrosine specific protein phosphatases" evidence="2">
    <location>
        <begin position="38"/>
        <end position="113"/>
    </location>
</feature>
<dbReference type="Pfam" id="PF00102">
    <property type="entry name" value="Y_phosphatase"/>
    <property type="match status" value="1"/>
</dbReference>
<evidence type="ECO:0000313" key="3">
    <source>
        <dbReference type="EMBL" id="CAI62557.1"/>
    </source>
</evidence>
<evidence type="ECO:0000259" key="2">
    <source>
        <dbReference type="PROSITE" id="PS50056"/>
    </source>
</evidence>
<dbReference type="SMART" id="SM00404">
    <property type="entry name" value="PTPc_motif"/>
    <property type="match status" value="1"/>
</dbReference>